<name>A0AAV4TI46_9ARAC</name>
<dbReference type="GO" id="GO:0030729">
    <property type="term" value="F:acetoacetate-CoA ligase activity"/>
    <property type="evidence" value="ECO:0007669"/>
    <property type="project" value="UniProtKB-UniRule"/>
</dbReference>
<sequence length="671" mass="75930">MNTSKKIIMNTQNFEDVPMMWKPKEENGKLLKKLMSHIEDKYQIKLAGYWDLHDWSVNHLCEFWTEIWDFFGFISSKKFHRVINLSIPMSEGPKWFEGAELNYAENLLRYRDDHVALIVAGEDRETETVTYKQMYDEAKLYAAAFRKFGLKKGDVAVCFMSNRKEAFFAMQATTSIGAIWTGALPLLGAQAVLSRFQQVSPKILITVDRFPNQGKEIEMLPKVKEIVDGLPSLEKVLIVASKPDSHLRDISDINKSCFLDDFLKLGYEEDGSVKDIIFEQVSFSHPIVISYTSGTTGLPKALVHGAGVLMAVVNAFSLNIDCDRNSVLLSVSPVGWATWTMFSSLHFTGQTVVIFEGVPFFLSQTYLWDMVDKYKISHVLFPTSAVDELQKRNCVPTANHTLDSLKYTVAVGSVVKHQNFEFMYQILKDVMFVSTFGCTETMGACITSDTTLPVYKGEITCPCLGIALETVDESENAVFGEMGDIVIAKPVPFLPVGLWGDTNGSLYKEKYFPNGSEKFSFRDFAIRNPITKGFIVCCRSDETLKQRGCRFGSSEIYNVVEVFPEIEDSICVSHYNKTLDESAVLFLKIKKGFSYNDQLVERIRDSIAKELTEAHVPDIIIETKEIPYNVNGKKMEIIVKKIINKMPFETGSVINPNCLNNFMNLPELHEF</sequence>
<comment type="catalytic activity">
    <reaction evidence="7">
        <text>acetoacetate + ATP + CoA = acetoacetyl-CoA + AMP + diphosphate</text>
        <dbReference type="Rhea" id="RHEA:16117"/>
        <dbReference type="ChEBI" id="CHEBI:13705"/>
        <dbReference type="ChEBI" id="CHEBI:30616"/>
        <dbReference type="ChEBI" id="CHEBI:33019"/>
        <dbReference type="ChEBI" id="CHEBI:57286"/>
        <dbReference type="ChEBI" id="CHEBI:57287"/>
        <dbReference type="ChEBI" id="CHEBI:456215"/>
        <dbReference type="EC" id="6.2.1.16"/>
    </reaction>
</comment>
<dbReference type="Gene3D" id="3.30.300.30">
    <property type="match status" value="1"/>
</dbReference>
<keyword evidence="4 7" id="KW-0436">Ligase</keyword>
<feature type="domain" description="Acetyl-coenzyme A synthetase N-terminal" evidence="9">
    <location>
        <begin position="49"/>
        <end position="106"/>
    </location>
</feature>
<keyword evidence="5 7" id="KW-0547">Nucleotide-binding</keyword>
<dbReference type="NCBIfam" id="TIGR01217">
    <property type="entry name" value="ac_ac_CoA_syn"/>
    <property type="match status" value="1"/>
</dbReference>
<evidence type="ECO:0000256" key="5">
    <source>
        <dbReference type="ARBA" id="ARBA00022741"/>
    </source>
</evidence>
<dbReference type="GO" id="GO:0005524">
    <property type="term" value="F:ATP binding"/>
    <property type="evidence" value="ECO:0007669"/>
    <property type="project" value="UniProtKB-UniRule"/>
</dbReference>
<dbReference type="InterPro" id="IPR000873">
    <property type="entry name" value="AMP-dep_synth/lig_dom"/>
</dbReference>
<keyword evidence="6 7" id="KW-0067">ATP-binding</keyword>
<evidence type="ECO:0000256" key="4">
    <source>
        <dbReference type="ARBA" id="ARBA00022598"/>
    </source>
</evidence>
<comment type="similarity">
    <text evidence="1 7">Belongs to the ATP-dependent AMP-binding enzyme family.</text>
</comment>
<dbReference type="Pfam" id="PF16177">
    <property type="entry name" value="ACAS_N"/>
    <property type="match status" value="1"/>
</dbReference>
<evidence type="ECO:0000313" key="10">
    <source>
        <dbReference type="EMBL" id="GIY45101.1"/>
    </source>
</evidence>
<proteinExistence type="inferred from homology"/>
<dbReference type="GO" id="GO:0005829">
    <property type="term" value="C:cytosol"/>
    <property type="evidence" value="ECO:0007669"/>
    <property type="project" value="UniProtKB-SubCell"/>
</dbReference>
<evidence type="ECO:0000256" key="6">
    <source>
        <dbReference type="ARBA" id="ARBA00022840"/>
    </source>
</evidence>
<evidence type="ECO:0000313" key="11">
    <source>
        <dbReference type="Proteomes" id="UP001054837"/>
    </source>
</evidence>
<dbReference type="InterPro" id="IPR020845">
    <property type="entry name" value="AMP-binding_CS"/>
</dbReference>
<comment type="subcellular location">
    <subcellularLocation>
        <location evidence="7">Cytoplasm</location>
        <location evidence="7">Cytosol</location>
    </subcellularLocation>
</comment>
<gene>
    <name evidence="10" type="primary">AACS</name>
    <name evidence="10" type="ORF">CDAR_298261</name>
</gene>
<dbReference type="Proteomes" id="UP001054837">
    <property type="component" value="Unassembled WGS sequence"/>
</dbReference>
<dbReference type="PANTHER" id="PTHR42921">
    <property type="entry name" value="ACETOACETYL-COA SYNTHETASE"/>
    <property type="match status" value="1"/>
</dbReference>
<dbReference type="PROSITE" id="PS00455">
    <property type="entry name" value="AMP_BINDING"/>
    <property type="match status" value="1"/>
</dbReference>
<evidence type="ECO:0000259" key="8">
    <source>
        <dbReference type="Pfam" id="PF00501"/>
    </source>
</evidence>
<evidence type="ECO:0000256" key="7">
    <source>
        <dbReference type="RuleBase" id="RU367019"/>
    </source>
</evidence>
<evidence type="ECO:0000256" key="2">
    <source>
        <dbReference type="ARBA" id="ARBA00012988"/>
    </source>
</evidence>
<accession>A0AAV4TI46</accession>
<keyword evidence="7" id="KW-0276">Fatty acid metabolism</keyword>
<dbReference type="GO" id="GO:0006631">
    <property type="term" value="P:fatty acid metabolic process"/>
    <property type="evidence" value="ECO:0007669"/>
    <property type="project" value="UniProtKB-UniRule"/>
</dbReference>
<comment type="caution">
    <text evidence="10">The sequence shown here is derived from an EMBL/GenBank/DDBJ whole genome shotgun (WGS) entry which is preliminary data.</text>
</comment>
<dbReference type="SUPFAM" id="SSF56801">
    <property type="entry name" value="Acetyl-CoA synthetase-like"/>
    <property type="match status" value="1"/>
</dbReference>
<organism evidence="10 11">
    <name type="scientific">Caerostris darwini</name>
    <dbReference type="NCBI Taxonomy" id="1538125"/>
    <lineage>
        <taxon>Eukaryota</taxon>
        <taxon>Metazoa</taxon>
        <taxon>Ecdysozoa</taxon>
        <taxon>Arthropoda</taxon>
        <taxon>Chelicerata</taxon>
        <taxon>Arachnida</taxon>
        <taxon>Araneae</taxon>
        <taxon>Araneomorphae</taxon>
        <taxon>Entelegynae</taxon>
        <taxon>Araneoidea</taxon>
        <taxon>Araneidae</taxon>
        <taxon>Caerostris</taxon>
    </lineage>
</organism>
<evidence type="ECO:0000256" key="1">
    <source>
        <dbReference type="ARBA" id="ARBA00006432"/>
    </source>
</evidence>
<keyword evidence="7" id="KW-0443">Lipid metabolism</keyword>
<reference evidence="10 11" key="1">
    <citation type="submission" date="2021-06" db="EMBL/GenBank/DDBJ databases">
        <title>Caerostris darwini draft genome.</title>
        <authorList>
            <person name="Kono N."/>
            <person name="Arakawa K."/>
        </authorList>
    </citation>
    <scope>NUCLEOTIDE SEQUENCE [LARGE SCALE GENOMIC DNA]</scope>
</reference>
<dbReference type="InterPro" id="IPR005914">
    <property type="entry name" value="Acac_CoA_synth"/>
</dbReference>
<dbReference type="Gene3D" id="3.40.50.12780">
    <property type="entry name" value="N-terminal domain of ligase-like"/>
    <property type="match status" value="1"/>
</dbReference>
<protein>
    <recommendedName>
        <fullName evidence="3 7">Acetoacetyl-CoA synthetase</fullName>
        <ecNumber evidence="2 7">6.2.1.16</ecNumber>
    </recommendedName>
</protein>
<feature type="domain" description="AMP-dependent synthetase/ligase" evidence="8">
    <location>
        <begin position="110"/>
        <end position="490"/>
    </location>
</feature>
<dbReference type="AlphaFoldDB" id="A0AAV4TI46"/>
<evidence type="ECO:0000256" key="3">
    <source>
        <dbReference type="ARBA" id="ARBA00015326"/>
    </source>
</evidence>
<dbReference type="Pfam" id="PF00501">
    <property type="entry name" value="AMP-binding"/>
    <property type="match status" value="1"/>
</dbReference>
<dbReference type="InterPro" id="IPR032387">
    <property type="entry name" value="ACAS_N"/>
</dbReference>
<dbReference type="PANTHER" id="PTHR42921:SF1">
    <property type="entry name" value="ACETOACETYL-COA SYNTHETASE"/>
    <property type="match status" value="1"/>
</dbReference>
<comment type="function">
    <text evidence="7">Converts acetoacetate to acetoacetyl-CoA in the cytosol.</text>
</comment>
<dbReference type="InterPro" id="IPR045851">
    <property type="entry name" value="AMP-bd_C_sf"/>
</dbReference>
<keyword evidence="7" id="KW-0963">Cytoplasm</keyword>
<dbReference type="EC" id="6.2.1.16" evidence="2 7"/>
<dbReference type="InterPro" id="IPR042099">
    <property type="entry name" value="ANL_N_sf"/>
</dbReference>
<keyword evidence="11" id="KW-1185">Reference proteome</keyword>
<evidence type="ECO:0000259" key="9">
    <source>
        <dbReference type="Pfam" id="PF16177"/>
    </source>
</evidence>
<dbReference type="EMBL" id="BPLQ01009592">
    <property type="protein sequence ID" value="GIY45101.1"/>
    <property type="molecule type" value="Genomic_DNA"/>
</dbReference>